<feature type="transmembrane region" description="Helical" evidence="1">
    <location>
        <begin position="253"/>
        <end position="270"/>
    </location>
</feature>
<feature type="transmembrane region" description="Helical" evidence="1">
    <location>
        <begin position="12"/>
        <end position="30"/>
    </location>
</feature>
<feature type="transmembrane region" description="Helical" evidence="1">
    <location>
        <begin position="69"/>
        <end position="88"/>
    </location>
</feature>
<proteinExistence type="predicted"/>
<dbReference type="EMBL" id="VSSQ01019174">
    <property type="protein sequence ID" value="MPM63021.1"/>
    <property type="molecule type" value="Genomic_DNA"/>
</dbReference>
<feature type="transmembrane region" description="Helical" evidence="1">
    <location>
        <begin position="371"/>
        <end position="403"/>
    </location>
</feature>
<keyword evidence="1" id="KW-1133">Transmembrane helix</keyword>
<feature type="transmembrane region" description="Helical" evidence="1">
    <location>
        <begin position="36"/>
        <end position="57"/>
    </location>
</feature>
<feature type="transmembrane region" description="Helical" evidence="1">
    <location>
        <begin position="212"/>
        <end position="241"/>
    </location>
</feature>
<gene>
    <name evidence="2" type="ORF">SDC9_109899</name>
</gene>
<name>A0A645BED3_9ZZZZ</name>
<feature type="transmembrane region" description="Helical" evidence="1">
    <location>
        <begin position="121"/>
        <end position="140"/>
    </location>
</feature>
<evidence type="ECO:0000256" key="1">
    <source>
        <dbReference type="SAM" id="Phobius"/>
    </source>
</evidence>
<feature type="transmembrane region" description="Helical" evidence="1">
    <location>
        <begin position="94"/>
        <end position="114"/>
    </location>
</feature>
<accession>A0A645BED3</accession>
<evidence type="ECO:0000313" key="2">
    <source>
        <dbReference type="EMBL" id="MPM63021.1"/>
    </source>
</evidence>
<evidence type="ECO:0008006" key="3">
    <source>
        <dbReference type="Google" id="ProtNLM"/>
    </source>
</evidence>
<feature type="transmembrane region" description="Helical" evidence="1">
    <location>
        <begin position="344"/>
        <end position="364"/>
    </location>
</feature>
<feature type="transmembrane region" description="Helical" evidence="1">
    <location>
        <begin position="190"/>
        <end position="206"/>
    </location>
</feature>
<keyword evidence="1" id="KW-0812">Transmembrane</keyword>
<keyword evidence="1" id="KW-0472">Membrane</keyword>
<reference evidence="2" key="1">
    <citation type="submission" date="2019-08" db="EMBL/GenBank/DDBJ databases">
        <authorList>
            <person name="Kucharzyk K."/>
            <person name="Murdoch R.W."/>
            <person name="Higgins S."/>
            <person name="Loffler F."/>
        </authorList>
    </citation>
    <scope>NUCLEOTIDE SEQUENCE</scope>
</reference>
<protein>
    <recommendedName>
        <fullName evidence="3">O-antigen ligase</fullName>
    </recommendedName>
</protein>
<dbReference type="AlphaFoldDB" id="A0A645BED3"/>
<sequence length="407" mass="46547">MILESSKNEYYLCLFSLLIMMVLEDGTYISMYQFSVSLVVVLLLILMVLVTIFKSIMVDKVSIQLNTKSLFVAIIMISSLLLNLLITNDPSVDLYLKLCIQIIIAMYFVSLFKFHIFIEAFVDVLIFLSVYSLIATYLAMTFPEYIKGIFPLLLHEEVGYTNVLINMGLTFTHTSDVLMHRNYGMFREPGLYQFYLIMALIIELWYKKDGLIVSKLIILTVTIISTFSTAGLIAGMIIIIAYLSNNRIGEKKYIKYTTFTIIACAILFYIPQFNEYLIRSIMKLDILDTSSSYDSRWGSLKAMFELWLMYPIIGSGYTEGSFGIGKELLNQYTKDNTNTTITNFALYGVVYGIIHLYAIVRWALISHQKKVVIALLICGIILSMNNENCTNNLLIVIFMFYALTTKV</sequence>
<comment type="caution">
    <text evidence="2">The sequence shown here is derived from an EMBL/GenBank/DDBJ whole genome shotgun (WGS) entry which is preliminary data.</text>
</comment>
<organism evidence="2">
    <name type="scientific">bioreactor metagenome</name>
    <dbReference type="NCBI Taxonomy" id="1076179"/>
    <lineage>
        <taxon>unclassified sequences</taxon>
        <taxon>metagenomes</taxon>
        <taxon>ecological metagenomes</taxon>
    </lineage>
</organism>